<dbReference type="Pfam" id="PF10513">
    <property type="entry name" value="EPL1"/>
    <property type="match status" value="1"/>
</dbReference>
<accession>A0A1D6E2H8</accession>
<dbReference type="PANTHER" id="PTHR14898">
    <property type="entry name" value="ENHANCER OF POLYCOMB"/>
    <property type="match status" value="1"/>
</dbReference>
<sequence length="323" mass="37721">MNYYITGCRYVLMPWKFNGCHALFVIDHVKKHVTFIDFTPTQDWCKHMPYKRFAEAIIMASKKYKIAYSKKRSGWAEDIFKWEHTIQTGVPVDLRGKLQTEKAPAALGPNSLAIKANTVQLTGHSIFLQQQIDVEIALDQSRVLYDMDSDDEEWISSWRKSLVRDNTTTLQFAEDLFERVMDKLEKFAYSHNCNGLSIDQMKELGTDDVPLHTIEVIHAYWQDKRQKRGMPLIRHFQSAMWKIYEQQLHEWESKVCRMQSSSNGYQEKKLPPKPALFAFCLGPRGLHVPYKGPKQRSHKKLMSTGCHSFSREHDGFYRQAILP</sequence>
<keyword evidence="4 6" id="KW-0804">Transcription</keyword>
<evidence type="ECO:0000313" key="8">
    <source>
        <dbReference type="EMBL" id="ONM14838.1"/>
    </source>
</evidence>
<dbReference type="ExpressionAtlas" id="A0A1D6E2H8">
    <property type="expression patterns" value="baseline"/>
</dbReference>
<evidence type="ECO:0000256" key="5">
    <source>
        <dbReference type="ARBA" id="ARBA00023242"/>
    </source>
</evidence>
<dbReference type="GO" id="GO:0006357">
    <property type="term" value="P:regulation of transcription by RNA polymerase II"/>
    <property type="evidence" value="ECO:0007669"/>
    <property type="project" value="InterPro"/>
</dbReference>
<evidence type="ECO:0000256" key="1">
    <source>
        <dbReference type="ARBA" id="ARBA00004123"/>
    </source>
</evidence>
<evidence type="ECO:0000256" key="3">
    <source>
        <dbReference type="ARBA" id="ARBA00023015"/>
    </source>
</evidence>
<dbReference type="GO" id="GO:0035267">
    <property type="term" value="C:NuA4 histone acetyltransferase complex"/>
    <property type="evidence" value="ECO:0007669"/>
    <property type="project" value="InterPro"/>
</dbReference>
<organism evidence="8">
    <name type="scientific">Zea mays</name>
    <name type="common">Maize</name>
    <dbReference type="NCBI Taxonomy" id="4577"/>
    <lineage>
        <taxon>Eukaryota</taxon>
        <taxon>Viridiplantae</taxon>
        <taxon>Streptophyta</taxon>
        <taxon>Embryophyta</taxon>
        <taxon>Tracheophyta</taxon>
        <taxon>Spermatophyta</taxon>
        <taxon>Magnoliopsida</taxon>
        <taxon>Liliopsida</taxon>
        <taxon>Poales</taxon>
        <taxon>Poaceae</taxon>
        <taxon>PACMAD clade</taxon>
        <taxon>Panicoideae</taxon>
        <taxon>Andropogonodae</taxon>
        <taxon>Andropogoneae</taxon>
        <taxon>Tripsacinae</taxon>
        <taxon>Zea</taxon>
    </lineage>
</organism>
<dbReference type="EMBL" id="CM007648">
    <property type="protein sequence ID" value="ONM14838.1"/>
    <property type="molecule type" value="Genomic_DNA"/>
</dbReference>
<dbReference type="InParanoid" id="A0A1D6E2H8"/>
<dbReference type="InterPro" id="IPR024943">
    <property type="entry name" value="Enhancer_polycomb"/>
</dbReference>
<comment type="similarity">
    <text evidence="2 6">Belongs to the enhancer of polycomb family.</text>
</comment>
<dbReference type="STRING" id="4577.A0A1D6E2H8"/>
<dbReference type="InterPro" id="IPR019542">
    <property type="entry name" value="Enhancer_polycomb-like_N"/>
</dbReference>
<keyword evidence="3 6" id="KW-0805">Transcription regulation</keyword>
<evidence type="ECO:0000259" key="7">
    <source>
        <dbReference type="Pfam" id="PF10513"/>
    </source>
</evidence>
<comment type="subcellular location">
    <subcellularLocation>
        <location evidence="1 6">Nucleus</location>
    </subcellularLocation>
</comment>
<dbReference type="AlphaFoldDB" id="A0A1D6E2H8"/>
<proteinExistence type="inferred from homology"/>
<evidence type="ECO:0000256" key="2">
    <source>
        <dbReference type="ARBA" id="ARBA00008035"/>
    </source>
</evidence>
<evidence type="ECO:0000256" key="6">
    <source>
        <dbReference type="RuleBase" id="RU361124"/>
    </source>
</evidence>
<evidence type="ECO:0000256" key="4">
    <source>
        <dbReference type="ARBA" id="ARBA00023163"/>
    </source>
</evidence>
<protein>
    <recommendedName>
        <fullName evidence="6">Enhancer of polycomb-like protein</fullName>
    </recommendedName>
</protein>
<gene>
    <name evidence="8" type="ORF">ZEAMMB73_Zm00001d002634</name>
</gene>
<keyword evidence="5 6" id="KW-0539">Nucleus</keyword>
<dbReference type="GO" id="GO:0005634">
    <property type="term" value="C:nucleus"/>
    <property type="evidence" value="ECO:0007669"/>
    <property type="project" value="UniProtKB-SubCell"/>
</dbReference>
<name>A0A1D6E2H8_MAIZE</name>
<accession>A0A3L6FRS7</accession>
<feature type="domain" description="Enhancer of polycomb-like N-terminal" evidence="7">
    <location>
        <begin position="137"/>
        <end position="186"/>
    </location>
</feature>
<reference evidence="8" key="1">
    <citation type="submission" date="2015-12" db="EMBL/GenBank/DDBJ databases">
        <title>Update maize B73 reference genome by single molecule sequencing technologies.</title>
        <authorList>
            <consortium name="Maize Genome Sequencing Project"/>
            <person name="Ware D."/>
        </authorList>
    </citation>
    <scope>NUCLEOTIDE SEQUENCE [LARGE SCALE GENOMIC DNA]</scope>
    <source>
        <tissue evidence="8">Seedling</tissue>
    </source>
</reference>